<dbReference type="Proteomes" id="UP001075387">
    <property type="component" value="Unassembled WGS sequence"/>
</dbReference>
<dbReference type="SUPFAM" id="SSF54909">
    <property type="entry name" value="Dimeric alpha+beta barrel"/>
    <property type="match status" value="1"/>
</dbReference>
<dbReference type="AlphaFoldDB" id="A0AAP3CNE6"/>
<dbReference type="RefSeq" id="WP_268444321.1">
    <property type="nucleotide sequence ID" value="NZ_JALANC010000008.1"/>
</dbReference>
<dbReference type="EMBL" id="JALAQA010000001">
    <property type="protein sequence ID" value="MCY8508251.1"/>
    <property type="molecule type" value="Genomic_DNA"/>
</dbReference>
<dbReference type="InterPro" id="IPR032555">
    <property type="entry name" value="DUF4937"/>
</dbReference>
<name>A0AAP3CNE6_BACMO</name>
<evidence type="ECO:0000313" key="3">
    <source>
        <dbReference type="Proteomes" id="UP001075387"/>
    </source>
</evidence>
<accession>A0AAP3CNE6</accession>
<evidence type="ECO:0000259" key="1">
    <source>
        <dbReference type="Pfam" id="PF16291"/>
    </source>
</evidence>
<dbReference type="InterPro" id="IPR011008">
    <property type="entry name" value="Dimeric_a/b-barrel"/>
</dbReference>
<reference evidence="2" key="1">
    <citation type="submission" date="2022-02" db="EMBL/GenBank/DDBJ databases">
        <title>Crop Bioprotection Bacillus Genome Sequencing.</title>
        <authorList>
            <person name="Dunlap C."/>
        </authorList>
    </citation>
    <scope>NUCLEOTIDE SEQUENCE</scope>
    <source>
        <strain evidence="2">CK3O2B-54A</strain>
    </source>
</reference>
<protein>
    <submittedName>
        <fullName evidence="2">YdbC family protein</fullName>
    </submittedName>
</protein>
<gene>
    <name evidence="2" type="ORF">MOD07_01495</name>
</gene>
<proteinExistence type="predicted"/>
<dbReference type="Pfam" id="PF16291">
    <property type="entry name" value="DUF4937"/>
    <property type="match status" value="1"/>
</dbReference>
<organism evidence="2 3">
    <name type="scientific">Bacillus mojavensis</name>
    <dbReference type="NCBI Taxonomy" id="72360"/>
    <lineage>
        <taxon>Bacteria</taxon>
        <taxon>Bacillati</taxon>
        <taxon>Bacillota</taxon>
        <taxon>Bacilli</taxon>
        <taxon>Bacillales</taxon>
        <taxon>Bacillaceae</taxon>
        <taxon>Bacillus</taxon>
    </lineage>
</organism>
<sequence>MLIKKIVCEVDAANAKTFSNAQSQWGALSHVNGFIKQTGGWRKTADGLFTAEIISVWENRAAYDHFMENEHDVIYEEIGQKATLYSIEVALTQVDAEGVAFLFENWEIEYEPGWTVTKA</sequence>
<comment type="caution">
    <text evidence="2">The sequence shown here is derived from an EMBL/GenBank/DDBJ whole genome shotgun (WGS) entry which is preliminary data.</text>
</comment>
<feature type="domain" description="DUF4937" evidence="1">
    <location>
        <begin position="2"/>
        <end position="90"/>
    </location>
</feature>
<evidence type="ECO:0000313" key="2">
    <source>
        <dbReference type="EMBL" id="MCY8508251.1"/>
    </source>
</evidence>